<dbReference type="GO" id="GO:0005829">
    <property type="term" value="C:cytosol"/>
    <property type="evidence" value="ECO:0007669"/>
    <property type="project" value="TreeGrafter"/>
</dbReference>
<comment type="function">
    <text evidence="6">Catalyzes the reduction of dTDP-6-deoxy-L-lyxo-4-hexulose to yield dTDP-L-rhamnose.</text>
</comment>
<dbReference type="GO" id="GO:0019305">
    <property type="term" value="P:dTDP-rhamnose biosynthetic process"/>
    <property type="evidence" value="ECO:0007669"/>
    <property type="project" value="TreeGrafter"/>
</dbReference>
<accession>A0AA46K7I0</accession>
<proteinExistence type="inferred from homology"/>
<evidence type="ECO:0000256" key="1">
    <source>
        <dbReference type="ARBA" id="ARBA00004781"/>
    </source>
</evidence>
<dbReference type="CDD" id="cd05254">
    <property type="entry name" value="dTDP_HR_like_SDR_e"/>
    <property type="match status" value="1"/>
</dbReference>
<dbReference type="EC" id="1.1.1.133" evidence="3 6"/>
<comment type="catalytic activity">
    <reaction evidence="5 6">
        <text>dTDP-beta-L-rhamnose + NADP(+) = dTDP-4-dehydro-beta-L-rhamnose + NADPH + H(+)</text>
        <dbReference type="Rhea" id="RHEA:21796"/>
        <dbReference type="ChEBI" id="CHEBI:15378"/>
        <dbReference type="ChEBI" id="CHEBI:57510"/>
        <dbReference type="ChEBI" id="CHEBI:57783"/>
        <dbReference type="ChEBI" id="CHEBI:58349"/>
        <dbReference type="ChEBI" id="CHEBI:62830"/>
        <dbReference type="EC" id="1.1.1.133"/>
    </reaction>
</comment>
<reference evidence="8 9" key="2">
    <citation type="submission" date="2019-07" db="EMBL/GenBank/DDBJ databases">
        <title>Investigation of anaerobic lignin degradation for improved lignocellulosic biofuels.</title>
        <authorList>
            <person name="Deangelis K.PhD."/>
        </authorList>
    </citation>
    <scope>NUCLEOTIDE SEQUENCE [LARGE SCALE GENOMIC DNA]</scope>
    <source>
        <strain evidence="8 9">106R</strain>
    </source>
</reference>
<organism evidence="8 9">
    <name type="scientific">Serratia marcescens</name>
    <dbReference type="NCBI Taxonomy" id="615"/>
    <lineage>
        <taxon>Bacteria</taxon>
        <taxon>Pseudomonadati</taxon>
        <taxon>Pseudomonadota</taxon>
        <taxon>Gammaproteobacteria</taxon>
        <taxon>Enterobacterales</taxon>
        <taxon>Yersiniaceae</taxon>
        <taxon>Serratia</taxon>
    </lineage>
</organism>
<dbReference type="FunFam" id="3.40.50.720:FF:000159">
    <property type="entry name" value="dTDP-4-dehydrorhamnose reductase"/>
    <property type="match status" value="1"/>
</dbReference>
<comment type="similarity">
    <text evidence="2 6">Belongs to the dTDP-4-dehydrorhamnose reductase family.</text>
</comment>
<evidence type="ECO:0000256" key="5">
    <source>
        <dbReference type="ARBA" id="ARBA00048200"/>
    </source>
</evidence>
<keyword evidence="6" id="KW-0560">Oxidoreductase</keyword>
<name>A0AA46K7I0_SERMA</name>
<evidence type="ECO:0000256" key="6">
    <source>
        <dbReference type="RuleBase" id="RU364082"/>
    </source>
</evidence>
<dbReference type="NCBIfam" id="TIGR01214">
    <property type="entry name" value="rmlD"/>
    <property type="match status" value="1"/>
</dbReference>
<dbReference type="Gene3D" id="3.40.50.720">
    <property type="entry name" value="NAD(P)-binding Rossmann-like Domain"/>
    <property type="match status" value="1"/>
</dbReference>
<keyword evidence="6" id="KW-0521">NADP</keyword>
<dbReference type="AlphaFoldDB" id="A0AA46K7I0"/>
<dbReference type="InterPro" id="IPR029903">
    <property type="entry name" value="RmlD-like-bd"/>
</dbReference>
<dbReference type="Pfam" id="PF04321">
    <property type="entry name" value="RmlD_sub_bind"/>
    <property type="match status" value="1"/>
</dbReference>
<evidence type="ECO:0000313" key="8">
    <source>
        <dbReference type="EMBL" id="TQI85175.1"/>
    </source>
</evidence>
<dbReference type="InterPro" id="IPR005913">
    <property type="entry name" value="dTDP_dehydrorham_reduct"/>
</dbReference>
<comment type="caution">
    <text evidence="8">The sequence shown here is derived from an EMBL/GenBank/DDBJ whole genome shotgun (WGS) entry which is preliminary data.</text>
</comment>
<dbReference type="Proteomes" id="UP000320710">
    <property type="component" value="Unassembled WGS sequence"/>
</dbReference>
<comment type="cofactor">
    <cofactor evidence="6">
        <name>Mg(2+)</name>
        <dbReference type="ChEBI" id="CHEBI:18420"/>
    </cofactor>
    <text evidence="6">Binds 1 Mg(2+) ion per monomer.</text>
</comment>
<dbReference type="RefSeq" id="WP_141969903.1">
    <property type="nucleotide sequence ID" value="NZ_JBPDWF010000001.1"/>
</dbReference>
<reference evidence="8 9" key="1">
    <citation type="submission" date="2019-06" db="EMBL/GenBank/DDBJ databases">
        <authorList>
            <person name="Deangelis K."/>
            <person name="Huntemann M."/>
            <person name="Clum A."/>
            <person name="Pillay M."/>
            <person name="Palaniappan K."/>
            <person name="Varghese N."/>
            <person name="Mikhailova N."/>
            <person name="Stamatis D."/>
            <person name="Reddy T."/>
            <person name="Daum C."/>
            <person name="Shapiro N."/>
            <person name="Ivanova N."/>
            <person name="Kyrpides N."/>
            <person name="Woyke T."/>
        </authorList>
    </citation>
    <scope>NUCLEOTIDE SEQUENCE [LARGE SCALE GENOMIC DNA]</scope>
    <source>
        <strain evidence="8 9">106R</strain>
    </source>
</reference>
<dbReference type="InterPro" id="IPR036291">
    <property type="entry name" value="NAD(P)-bd_dom_sf"/>
</dbReference>
<dbReference type="PANTHER" id="PTHR10491:SF4">
    <property type="entry name" value="METHIONINE ADENOSYLTRANSFERASE 2 SUBUNIT BETA"/>
    <property type="match status" value="1"/>
</dbReference>
<evidence type="ECO:0000313" key="9">
    <source>
        <dbReference type="Proteomes" id="UP000320710"/>
    </source>
</evidence>
<sequence>MRVLLTGSMGQLGRCFSDRFPTDWSLLALDSKQLDICDSDAIEQAVTEFEPDVIVNAAAYTAVDKAESEPDVAKAINTYGPGYLASAAAARNIPFVHVSTDYVFDGRSEEPYCEDAPCSPQNIYGKTKLEGEIAALKANPKTIVIRTAWVFSEYGNNFVKTMLRVGSQRGELGVVSDQQGCPTYAGDIADAIISMLQEPGEYGVYHFCGDSMVSWYEFAQIIFQQATESGLYPHQVIVNPITTQEYPTPAPRPVYSVLNTDKICALNLKPSAWRQQLHAVIRKLLQ</sequence>
<evidence type="ECO:0000256" key="4">
    <source>
        <dbReference type="ARBA" id="ARBA00017099"/>
    </source>
</evidence>
<evidence type="ECO:0000259" key="7">
    <source>
        <dbReference type="Pfam" id="PF04321"/>
    </source>
</evidence>
<dbReference type="PANTHER" id="PTHR10491">
    <property type="entry name" value="DTDP-4-DEHYDRORHAMNOSE REDUCTASE"/>
    <property type="match status" value="1"/>
</dbReference>
<protein>
    <recommendedName>
        <fullName evidence="4 6">dTDP-4-dehydrorhamnose reductase</fullName>
        <ecNumber evidence="3 6">1.1.1.133</ecNumber>
    </recommendedName>
</protein>
<evidence type="ECO:0000256" key="2">
    <source>
        <dbReference type="ARBA" id="ARBA00010944"/>
    </source>
</evidence>
<evidence type="ECO:0000256" key="3">
    <source>
        <dbReference type="ARBA" id="ARBA00012929"/>
    </source>
</evidence>
<dbReference type="GO" id="GO:0008831">
    <property type="term" value="F:dTDP-4-dehydrorhamnose reductase activity"/>
    <property type="evidence" value="ECO:0007669"/>
    <property type="project" value="UniProtKB-EC"/>
</dbReference>
<feature type="domain" description="RmlD-like substrate binding" evidence="7">
    <location>
        <begin position="1"/>
        <end position="284"/>
    </location>
</feature>
<dbReference type="Gene3D" id="3.90.25.10">
    <property type="entry name" value="UDP-galactose 4-epimerase, domain 1"/>
    <property type="match status" value="1"/>
</dbReference>
<dbReference type="SUPFAM" id="SSF51735">
    <property type="entry name" value="NAD(P)-binding Rossmann-fold domains"/>
    <property type="match status" value="1"/>
</dbReference>
<gene>
    <name evidence="8" type="ORF">FHU12_2721</name>
</gene>
<dbReference type="EMBL" id="VFMJ01000001">
    <property type="protein sequence ID" value="TQI85175.1"/>
    <property type="molecule type" value="Genomic_DNA"/>
</dbReference>
<comment type="pathway">
    <text evidence="1 6">Carbohydrate biosynthesis; dTDP-L-rhamnose biosynthesis.</text>
</comment>